<reference evidence="1 2" key="1">
    <citation type="journal article" date="2024" name="G3 (Bethesda)">
        <title>Genome assembly of Hibiscus sabdariffa L. provides insights into metabolisms of medicinal natural products.</title>
        <authorList>
            <person name="Kim T."/>
        </authorList>
    </citation>
    <scope>NUCLEOTIDE SEQUENCE [LARGE SCALE GENOMIC DNA]</scope>
    <source>
        <strain evidence="1">TK-2024</strain>
        <tissue evidence="1">Old leaves</tissue>
    </source>
</reference>
<comment type="caution">
    <text evidence="1">The sequence shown here is derived from an EMBL/GenBank/DDBJ whole genome shotgun (WGS) entry which is preliminary data.</text>
</comment>
<name>A0ABR2BGQ6_9ROSI</name>
<dbReference type="Proteomes" id="UP001472677">
    <property type="component" value="Unassembled WGS sequence"/>
</dbReference>
<dbReference type="PANTHER" id="PTHR43657:SF1">
    <property type="entry name" value="ALTERED INHERITANCE OF MITOCHONDRIA PROTEIN 24, MITOCHONDRIAL"/>
    <property type="match status" value="1"/>
</dbReference>
<proteinExistence type="predicted"/>
<protein>
    <submittedName>
        <fullName evidence="1">Uncharacterized protein</fullName>
    </submittedName>
</protein>
<organism evidence="1 2">
    <name type="scientific">Hibiscus sabdariffa</name>
    <name type="common">roselle</name>
    <dbReference type="NCBI Taxonomy" id="183260"/>
    <lineage>
        <taxon>Eukaryota</taxon>
        <taxon>Viridiplantae</taxon>
        <taxon>Streptophyta</taxon>
        <taxon>Embryophyta</taxon>
        <taxon>Tracheophyta</taxon>
        <taxon>Spermatophyta</taxon>
        <taxon>Magnoliopsida</taxon>
        <taxon>eudicotyledons</taxon>
        <taxon>Gunneridae</taxon>
        <taxon>Pentapetalae</taxon>
        <taxon>rosids</taxon>
        <taxon>malvids</taxon>
        <taxon>Malvales</taxon>
        <taxon>Malvaceae</taxon>
        <taxon>Malvoideae</taxon>
        <taxon>Hibiscus</taxon>
    </lineage>
</organism>
<keyword evidence="2" id="KW-1185">Reference proteome</keyword>
<accession>A0ABR2BGQ6</accession>
<dbReference type="EMBL" id="JBBPBM010000125">
    <property type="protein sequence ID" value="KAK8505600.1"/>
    <property type="molecule type" value="Genomic_DNA"/>
</dbReference>
<dbReference type="PANTHER" id="PTHR43657">
    <property type="entry name" value="TRYPTOPHAN RNA-BINDING ATTENUATOR PROTEIN-LIKE PROTEIN"/>
    <property type="match status" value="1"/>
</dbReference>
<sequence length="89" mass="9675">MENTCVPENEVGMWQWLFGKSITSIALRNSGSNDGFVGIAAPSLARVLPGDNLFLAVLTEPEIVVNLFSQNCEMKSSCTIQKKKLLADS</sequence>
<gene>
    <name evidence="1" type="ORF">V6N12_038339</name>
</gene>
<evidence type="ECO:0000313" key="1">
    <source>
        <dbReference type="EMBL" id="KAK8505600.1"/>
    </source>
</evidence>
<evidence type="ECO:0000313" key="2">
    <source>
        <dbReference type="Proteomes" id="UP001472677"/>
    </source>
</evidence>